<dbReference type="AlphaFoldDB" id="A0AA36J7M5"/>
<proteinExistence type="inferred from homology"/>
<dbReference type="FunFam" id="1.50.40.10:FF:000016">
    <property type="entry name" value="Solute carrier family 25 member 23"/>
    <property type="match status" value="1"/>
</dbReference>
<comment type="subcellular location">
    <subcellularLocation>
        <location evidence="1">Mitochondrion inner membrane</location>
        <topology evidence="1">Multi-pass membrane protein</topology>
    </subcellularLocation>
</comment>
<evidence type="ECO:0000256" key="5">
    <source>
        <dbReference type="ARBA" id="ARBA00022723"/>
    </source>
</evidence>
<evidence type="ECO:0008006" key="15">
    <source>
        <dbReference type="Google" id="ProtNLM"/>
    </source>
</evidence>
<evidence type="ECO:0000256" key="7">
    <source>
        <dbReference type="ARBA" id="ARBA00022792"/>
    </source>
</evidence>
<evidence type="ECO:0000313" key="13">
    <source>
        <dbReference type="EMBL" id="CAJ1400589.1"/>
    </source>
</evidence>
<comment type="similarity">
    <text evidence="2">Belongs to the mitochondrial carrier (TC 2.A.29) family.</text>
</comment>
<evidence type="ECO:0000256" key="12">
    <source>
        <dbReference type="PROSITE-ProRule" id="PRU00282"/>
    </source>
</evidence>
<keyword evidence="3" id="KW-0813">Transport</keyword>
<feature type="repeat" description="Solcar" evidence="12">
    <location>
        <begin position="224"/>
        <end position="317"/>
    </location>
</feature>
<dbReference type="PROSITE" id="PS50920">
    <property type="entry name" value="SOLCAR"/>
    <property type="match status" value="6"/>
</dbReference>
<keyword evidence="11 12" id="KW-0472">Membrane</keyword>
<evidence type="ECO:0000256" key="10">
    <source>
        <dbReference type="ARBA" id="ARBA00023128"/>
    </source>
</evidence>
<evidence type="ECO:0000256" key="8">
    <source>
        <dbReference type="ARBA" id="ARBA00022837"/>
    </source>
</evidence>
<dbReference type="GO" id="GO:0005743">
    <property type="term" value="C:mitochondrial inner membrane"/>
    <property type="evidence" value="ECO:0007669"/>
    <property type="project" value="UniProtKB-SubCell"/>
</dbReference>
<organism evidence="13 14">
    <name type="scientific">Effrenium voratum</name>
    <dbReference type="NCBI Taxonomy" id="2562239"/>
    <lineage>
        <taxon>Eukaryota</taxon>
        <taxon>Sar</taxon>
        <taxon>Alveolata</taxon>
        <taxon>Dinophyceae</taxon>
        <taxon>Suessiales</taxon>
        <taxon>Symbiodiniaceae</taxon>
        <taxon>Effrenium</taxon>
    </lineage>
</organism>
<gene>
    <name evidence="13" type="ORF">EVOR1521_LOCUS23904</name>
</gene>
<evidence type="ECO:0000256" key="4">
    <source>
        <dbReference type="ARBA" id="ARBA00022692"/>
    </source>
</evidence>
<evidence type="ECO:0000256" key="2">
    <source>
        <dbReference type="ARBA" id="ARBA00006375"/>
    </source>
</evidence>
<dbReference type="PANTHER" id="PTHR24089">
    <property type="entry name" value="SOLUTE CARRIER FAMILY 25"/>
    <property type="match status" value="1"/>
</dbReference>
<keyword evidence="7" id="KW-0999">Mitochondrion inner membrane</keyword>
<name>A0AA36J7M5_9DINO</name>
<evidence type="ECO:0000313" key="14">
    <source>
        <dbReference type="Proteomes" id="UP001178507"/>
    </source>
</evidence>
<protein>
    <recommendedName>
        <fullName evidence="15">Mitochondrial carrier protein</fullName>
    </recommendedName>
</protein>
<feature type="repeat" description="Solcar" evidence="12">
    <location>
        <begin position="347"/>
        <end position="434"/>
    </location>
</feature>
<sequence length="628" mass="68121">MTQFRADAAAPSSGFGAWVGSRPVGLSSLELLVTGSVAGVVAKTVTAPLDRVRLIYQVTPSKVYSLRDAVQLARDIARLGGPQGLWYGHKATVYRVVPFAGIQFLAFETVQSKLVQKSVPSTLSPYWIPACAGAAAAVTATVATYPLDVLRTRIAGHLEAVPRYRDYSSAFQTILKIEGFRGLFRGLSPTLLGIGPYGAMSFCAFESAKRKLRQWHQVPTDSDVPLLHRLAAATLSGATAQLLSYPMQTVRRRMQFPYPEELGAQGSLAYANLRDTFRQIQATEGLAALYKGASIVWMKGPLTVGLAFVVNDALKGYFHRRHASDEHDQYIALPGRGHVTDGTAQKLSAVESLVVGGAAGATAKTVIAPLDRVKIIYQTDKTRHFSWHDVIHRLKDIYNVEGVPGLWRGHGATLLRVVPYSAISFTVFDPYKAGLRRALPDLSDVQVRFVAGAAAGATATSFTYPLDLLRARMAAHQGAAAYDGYLRAVSQIIKNEGAWALWSGWKPTLLGIVPYSGISFAVFGTLKAHIKEAQGLSSQQEIGTITRLTAGAFAGLVAQSVTYPLDIVRRRAQVHPKLYRTVLGSMRLIHHEGKLALFKGLSMNWVKGPVAISISFAINDLLRSRIAQ</sequence>
<keyword evidence="8" id="KW-0106">Calcium</keyword>
<keyword evidence="6" id="KW-0677">Repeat</keyword>
<dbReference type="PRINTS" id="PR00926">
    <property type="entry name" value="MITOCARRIER"/>
</dbReference>
<feature type="repeat" description="Solcar" evidence="12">
    <location>
        <begin position="542"/>
        <end position="625"/>
    </location>
</feature>
<dbReference type="Proteomes" id="UP001178507">
    <property type="component" value="Unassembled WGS sequence"/>
</dbReference>
<dbReference type="InterPro" id="IPR023395">
    <property type="entry name" value="MCP_dom_sf"/>
</dbReference>
<evidence type="ECO:0000256" key="3">
    <source>
        <dbReference type="ARBA" id="ARBA00022448"/>
    </source>
</evidence>
<reference evidence="13" key="1">
    <citation type="submission" date="2023-08" db="EMBL/GenBank/DDBJ databases">
        <authorList>
            <person name="Chen Y."/>
            <person name="Shah S."/>
            <person name="Dougan E. K."/>
            <person name="Thang M."/>
            <person name="Chan C."/>
        </authorList>
    </citation>
    <scope>NUCLEOTIDE SEQUENCE</scope>
</reference>
<evidence type="ECO:0000256" key="11">
    <source>
        <dbReference type="ARBA" id="ARBA00023136"/>
    </source>
</evidence>
<dbReference type="GO" id="GO:0046872">
    <property type="term" value="F:metal ion binding"/>
    <property type="evidence" value="ECO:0007669"/>
    <property type="project" value="UniProtKB-KW"/>
</dbReference>
<keyword evidence="14" id="KW-1185">Reference proteome</keyword>
<dbReference type="InterPro" id="IPR002067">
    <property type="entry name" value="MCP"/>
</dbReference>
<dbReference type="Gene3D" id="1.50.40.10">
    <property type="entry name" value="Mitochondrial carrier domain"/>
    <property type="match status" value="2"/>
</dbReference>
<accession>A0AA36J7M5</accession>
<evidence type="ECO:0000256" key="6">
    <source>
        <dbReference type="ARBA" id="ARBA00022737"/>
    </source>
</evidence>
<feature type="repeat" description="Solcar" evidence="12">
    <location>
        <begin position="26"/>
        <end position="113"/>
    </location>
</feature>
<feature type="repeat" description="Solcar" evidence="12">
    <location>
        <begin position="124"/>
        <end position="211"/>
    </location>
</feature>
<keyword evidence="5" id="KW-0479">Metal-binding</keyword>
<dbReference type="SUPFAM" id="SSF103506">
    <property type="entry name" value="Mitochondrial carrier"/>
    <property type="match status" value="2"/>
</dbReference>
<keyword evidence="10" id="KW-0496">Mitochondrion</keyword>
<keyword evidence="9" id="KW-1133">Transmembrane helix</keyword>
<evidence type="ECO:0000256" key="9">
    <source>
        <dbReference type="ARBA" id="ARBA00022989"/>
    </source>
</evidence>
<feature type="repeat" description="Solcar" evidence="12">
    <location>
        <begin position="443"/>
        <end position="529"/>
    </location>
</feature>
<dbReference type="Pfam" id="PF00153">
    <property type="entry name" value="Mito_carr"/>
    <property type="match status" value="6"/>
</dbReference>
<dbReference type="EMBL" id="CAUJNA010003379">
    <property type="protein sequence ID" value="CAJ1400589.1"/>
    <property type="molecule type" value="Genomic_DNA"/>
</dbReference>
<keyword evidence="4 12" id="KW-0812">Transmembrane</keyword>
<comment type="caution">
    <text evidence="13">The sequence shown here is derived from an EMBL/GenBank/DDBJ whole genome shotgun (WGS) entry which is preliminary data.</text>
</comment>
<evidence type="ECO:0000256" key="1">
    <source>
        <dbReference type="ARBA" id="ARBA00004448"/>
    </source>
</evidence>
<dbReference type="GO" id="GO:0055085">
    <property type="term" value="P:transmembrane transport"/>
    <property type="evidence" value="ECO:0007669"/>
    <property type="project" value="InterPro"/>
</dbReference>
<dbReference type="InterPro" id="IPR018108">
    <property type="entry name" value="MCP_transmembrane"/>
</dbReference>